<proteinExistence type="predicted"/>
<keyword evidence="2" id="KW-1185">Reference proteome</keyword>
<comment type="caution">
    <text evidence="1">The sequence shown here is derived from an EMBL/GenBank/DDBJ whole genome shotgun (WGS) entry which is preliminary data.</text>
</comment>
<protein>
    <submittedName>
        <fullName evidence="1">Uncharacterized protein</fullName>
    </submittedName>
</protein>
<evidence type="ECO:0000313" key="1">
    <source>
        <dbReference type="EMBL" id="GBN40390.1"/>
    </source>
</evidence>
<name>A0A4Y2NPB2_ARAVE</name>
<dbReference type="EMBL" id="BGPR01009497">
    <property type="protein sequence ID" value="GBN40390.1"/>
    <property type="molecule type" value="Genomic_DNA"/>
</dbReference>
<gene>
    <name evidence="1" type="ORF">AVEN_96974_1</name>
</gene>
<accession>A0A4Y2NPB2</accession>
<evidence type="ECO:0000313" key="2">
    <source>
        <dbReference type="Proteomes" id="UP000499080"/>
    </source>
</evidence>
<dbReference type="Proteomes" id="UP000499080">
    <property type="component" value="Unassembled WGS sequence"/>
</dbReference>
<sequence>MYGTIGKINILAYTSPKRILQMPIPLTSAKKLDEPVWRNPWLDVNRFVPSFSYTISNRFIPGSPVMQNSRPHRYNHSSTFIWARLIFLPPLRSAGTTKLIQVQYELTNLRASYD</sequence>
<organism evidence="1 2">
    <name type="scientific">Araneus ventricosus</name>
    <name type="common">Orbweaver spider</name>
    <name type="synonym">Epeira ventricosa</name>
    <dbReference type="NCBI Taxonomy" id="182803"/>
    <lineage>
        <taxon>Eukaryota</taxon>
        <taxon>Metazoa</taxon>
        <taxon>Ecdysozoa</taxon>
        <taxon>Arthropoda</taxon>
        <taxon>Chelicerata</taxon>
        <taxon>Arachnida</taxon>
        <taxon>Araneae</taxon>
        <taxon>Araneomorphae</taxon>
        <taxon>Entelegynae</taxon>
        <taxon>Araneoidea</taxon>
        <taxon>Araneidae</taxon>
        <taxon>Araneus</taxon>
    </lineage>
</organism>
<dbReference type="AlphaFoldDB" id="A0A4Y2NPB2"/>
<reference evidence="1 2" key="1">
    <citation type="journal article" date="2019" name="Sci. Rep.">
        <title>Orb-weaving spider Araneus ventricosus genome elucidates the spidroin gene catalogue.</title>
        <authorList>
            <person name="Kono N."/>
            <person name="Nakamura H."/>
            <person name="Ohtoshi R."/>
            <person name="Moran D.A.P."/>
            <person name="Shinohara A."/>
            <person name="Yoshida Y."/>
            <person name="Fujiwara M."/>
            <person name="Mori M."/>
            <person name="Tomita M."/>
            <person name="Arakawa K."/>
        </authorList>
    </citation>
    <scope>NUCLEOTIDE SEQUENCE [LARGE SCALE GENOMIC DNA]</scope>
</reference>